<gene>
    <name evidence="1" type="ORF">EUTSA_v10012136mg</name>
</gene>
<evidence type="ECO:0000313" key="2">
    <source>
        <dbReference type="Proteomes" id="UP000030689"/>
    </source>
</evidence>
<sequence length="238" mass="27893">MQCTCKFMKSHISEDPKFKSEYLFRFKSSLPHISRCGSTFVCFNPLGDSRLFLNNDVLERSCHILGYCSGLLLLLIDGCFCVTKPLTKRFRFLNQSEWRRPKCIEFTVDLFNQTTLHWLTEMKHVYLDSTLHSLRNDESIIAFNPRIEEARIHTNPKWILTSQIRNEVVNESITLFWDMEAYNGKCLVVRTMTNLTNHRMVYVYDLRVNKWAIVGSMPMMCNSGIDAIVVFCYRSTRS</sequence>
<reference evidence="1 2" key="1">
    <citation type="journal article" date="2013" name="Front. Plant Sci.">
        <title>The Reference Genome of the Halophytic Plant Eutrema salsugineum.</title>
        <authorList>
            <person name="Yang R."/>
            <person name="Jarvis D.E."/>
            <person name="Chen H."/>
            <person name="Beilstein M.A."/>
            <person name="Grimwood J."/>
            <person name="Jenkins J."/>
            <person name="Shu S."/>
            <person name="Prochnik S."/>
            <person name="Xin M."/>
            <person name="Ma C."/>
            <person name="Schmutz J."/>
            <person name="Wing R.A."/>
            <person name="Mitchell-Olds T."/>
            <person name="Schumaker K.S."/>
            <person name="Wang X."/>
        </authorList>
    </citation>
    <scope>NUCLEOTIDE SEQUENCE [LARGE SCALE GENOMIC DNA]</scope>
</reference>
<name>V4KHS2_EUTSA</name>
<dbReference type="Proteomes" id="UP000030689">
    <property type="component" value="Unassembled WGS sequence"/>
</dbReference>
<evidence type="ECO:0000313" key="1">
    <source>
        <dbReference type="EMBL" id="ESQ30744.1"/>
    </source>
</evidence>
<dbReference type="AlphaFoldDB" id="V4KHS2"/>
<protein>
    <submittedName>
        <fullName evidence="1">Uncharacterized protein</fullName>
    </submittedName>
</protein>
<dbReference type="EMBL" id="KI517809">
    <property type="protein sequence ID" value="ESQ30744.1"/>
    <property type="molecule type" value="Genomic_DNA"/>
</dbReference>
<dbReference type="KEGG" id="eus:EUTSA_v10012136mg"/>
<accession>V4KHS2</accession>
<proteinExistence type="predicted"/>
<organism evidence="1 2">
    <name type="scientific">Eutrema salsugineum</name>
    <name type="common">Saltwater cress</name>
    <name type="synonym">Sisymbrium salsugineum</name>
    <dbReference type="NCBI Taxonomy" id="72664"/>
    <lineage>
        <taxon>Eukaryota</taxon>
        <taxon>Viridiplantae</taxon>
        <taxon>Streptophyta</taxon>
        <taxon>Embryophyta</taxon>
        <taxon>Tracheophyta</taxon>
        <taxon>Spermatophyta</taxon>
        <taxon>Magnoliopsida</taxon>
        <taxon>eudicotyledons</taxon>
        <taxon>Gunneridae</taxon>
        <taxon>Pentapetalae</taxon>
        <taxon>rosids</taxon>
        <taxon>malvids</taxon>
        <taxon>Brassicales</taxon>
        <taxon>Brassicaceae</taxon>
        <taxon>Eutremeae</taxon>
        <taxon>Eutrema</taxon>
    </lineage>
</organism>
<dbReference type="Gramene" id="ESQ30744">
    <property type="protein sequence ID" value="ESQ30744"/>
    <property type="gene ID" value="EUTSA_v10012136mg"/>
</dbReference>
<keyword evidence="2" id="KW-1185">Reference proteome</keyword>